<evidence type="ECO:0000256" key="6">
    <source>
        <dbReference type="PROSITE-ProRule" id="PRU01240"/>
    </source>
</evidence>
<keyword evidence="9" id="KW-1185">Reference proteome</keyword>
<evidence type="ECO:0000313" key="8">
    <source>
        <dbReference type="EMBL" id="ADE39595.1"/>
    </source>
</evidence>
<comment type="similarity">
    <text evidence="1 6">Belongs to the peptidase S8 family.</text>
</comment>
<dbReference type="PROSITE" id="PS51892">
    <property type="entry name" value="SUBTILASE"/>
    <property type="match status" value="1"/>
</dbReference>
<dbReference type="InterPro" id="IPR023828">
    <property type="entry name" value="Peptidase_S8_Ser-AS"/>
</dbReference>
<dbReference type="KEGG" id="apb:SAR116_1352"/>
<dbReference type="GO" id="GO:0006508">
    <property type="term" value="P:proteolysis"/>
    <property type="evidence" value="ECO:0007669"/>
    <property type="project" value="UniProtKB-KW"/>
</dbReference>
<dbReference type="AlphaFoldDB" id="D5BTJ8"/>
<evidence type="ECO:0000256" key="1">
    <source>
        <dbReference type="ARBA" id="ARBA00011073"/>
    </source>
</evidence>
<dbReference type="CDD" id="cd04848">
    <property type="entry name" value="Peptidases_S8_Autotransporter_serine_protease_like"/>
    <property type="match status" value="1"/>
</dbReference>
<dbReference type="PROSITE" id="PS00138">
    <property type="entry name" value="SUBTILASE_SER"/>
    <property type="match status" value="1"/>
</dbReference>
<protein>
    <submittedName>
        <fullName evidence="8">Predicted subtilase</fullName>
    </submittedName>
</protein>
<dbReference type="MEROPS" id="S08.126"/>
<dbReference type="Gene3D" id="3.40.50.200">
    <property type="entry name" value="Peptidase S8/S53 domain"/>
    <property type="match status" value="1"/>
</dbReference>
<dbReference type="STRING" id="488538.SAR116_1352"/>
<feature type="active site" description="Charge relay system" evidence="6">
    <location>
        <position position="143"/>
    </location>
</feature>
<dbReference type="PANTHER" id="PTHR43399">
    <property type="entry name" value="SUBTILISIN-RELATED"/>
    <property type="match status" value="1"/>
</dbReference>
<dbReference type="InterPro" id="IPR015500">
    <property type="entry name" value="Peptidase_S8_subtilisin-rel"/>
</dbReference>
<dbReference type="OrthoDB" id="5405281at2"/>
<dbReference type="Pfam" id="PF00082">
    <property type="entry name" value="Peptidase_S8"/>
    <property type="match status" value="1"/>
</dbReference>
<evidence type="ECO:0000313" key="9">
    <source>
        <dbReference type="Proteomes" id="UP000007460"/>
    </source>
</evidence>
<dbReference type="HOGENOM" id="CLU_380761_0_0_5"/>
<name>D5BTJ8_PUNMI</name>
<dbReference type="PANTHER" id="PTHR43399:SF4">
    <property type="entry name" value="CELL WALL-ASSOCIATED PROTEASE"/>
    <property type="match status" value="1"/>
</dbReference>
<keyword evidence="5 6" id="KW-0720">Serine protease</keyword>
<evidence type="ECO:0000256" key="2">
    <source>
        <dbReference type="ARBA" id="ARBA00022670"/>
    </source>
</evidence>
<keyword evidence="3" id="KW-0732">Signal</keyword>
<dbReference type="Proteomes" id="UP000007460">
    <property type="component" value="Chromosome"/>
</dbReference>
<reference evidence="8 9" key="1">
    <citation type="journal article" date="2010" name="J. Bacteriol.">
        <title>Complete genome sequence of "Candidatus Puniceispirillum marinum" IMCC1322, a representative of the SAR116 clade in the Alphaproteobacteria.</title>
        <authorList>
            <person name="Oh H.M."/>
            <person name="Kwon K.K."/>
            <person name="Kang I."/>
            <person name="Kang S.G."/>
            <person name="Lee J.H."/>
            <person name="Kim S.J."/>
            <person name="Cho J.C."/>
        </authorList>
    </citation>
    <scope>NUCLEOTIDE SEQUENCE [LARGE SCALE GENOMIC DNA]</scope>
    <source>
        <strain evidence="8 9">IMCC1322</strain>
    </source>
</reference>
<accession>D5BTJ8</accession>
<dbReference type="PRINTS" id="PR00723">
    <property type="entry name" value="SUBTILISIN"/>
</dbReference>
<evidence type="ECO:0000256" key="3">
    <source>
        <dbReference type="ARBA" id="ARBA00022729"/>
    </source>
</evidence>
<dbReference type="PROSITE" id="PS00137">
    <property type="entry name" value="SUBTILASE_HIS"/>
    <property type="match status" value="1"/>
</dbReference>
<feature type="active site" description="Charge relay system" evidence="6">
    <location>
        <position position="385"/>
    </location>
</feature>
<dbReference type="InterPro" id="IPR000209">
    <property type="entry name" value="Peptidase_S8/S53_dom"/>
</dbReference>
<sequence length="727" mass="77467">MNAYSKCLVNRTFVTCRLNGFIKLPTTKPLISLSKIQRQIGPFIAMSVLCVLSGCGGGGAGGLSVSDVPPVEDARFDVNDIGVPTDNMNDSVDDDAVTLAPSYFETEEYWGNAYGASPLAVTHFSDAYARGWTGKGSLIVIADTGIDVSHADLAGQIKYGIDLSGTGLTDTNGHGTHVAGIVAAAKNDIGMHGAAFDADLAIAKVTNGWSYSFQIARQAAAWGRDLGAVAINMSAAYQRDINFENTLVKLDDGAYYSTHAYHGVNGYYNSLGEAYAWKAALGPDQVLVKAAGNDGTIYSAGHNQMATATDDDGALILDGQMLIVGNWDVDGEFLRGNAAGNVCVTWVGDHCHDAAKIQDSFIMAPGTYIYSTYHNGDYAYLTGTSMAAPMVAGALAVVHQMWPHMSGKNLAKLLLVTADKTVSGYDVNLHGQGLLDMEKATRPYGAVGIPTTGRAAGSVAAVSGGAMIAGATPAQFAAFDQVMVLDSFERDFYVNLTTRILPANMPRTSIARAGGITDHYAAYFKSDQRIALPILLGDWTRMTLGAGMSENEFLGNRLSGSFGQVKSSNTAYINIDYNRDIFGLNGFAQFAGGMTHPQVETRESLLAGVSTILSSSWTVGAEIPTHQTDVNAPSRIGLAISQPVTIEQGQLNYNIPVARTKAGSVLYKHHAVDLKPAKRALNIASYYDQPLFDGMGHMRLYAEVQHNHASRKSQRASRIGFAFFMTL</sequence>
<dbReference type="InterPro" id="IPR036852">
    <property type="entry name" value="Peptidase_S8/S53_dom_sf"/>
</dbReference>
<evidence type="ECO:0000256" key="5">
    <source>
        <dbReference type="ARBA" id="ARBA00022825"/>
    </source>
</evidence>
<evidence type="ECO:0000256" key="4">
    <source>
        <dbReference type="ARBA" id="ARBA00022801"/>
    </source>
</evidence>
<feature type="active site" description="Charge relay system" evidence="6">
    <location>
        <position position="174"/>
    </location>
</feature>
<dbReference type="InterPro" id="IPR034061">
    <property type="entry name" value="Peptidases_S8_Autotransporter"/>
</dbReference>
<dbReference type="SUPFAM" id="SSF52743">
    <property type="entry name" value="Subtilisin-like"/>
    <property type="match status" value="1"/>
</dbReference>
<dbReference type="InterPro" id="IPR051048">
    <property type="entry name" value="Peptidase_S8/S53_subtilisin"/>
</dbReference>
<evidence type="ECO:0000259" key="7">
    <source>
        <dbReference type="Pfam" id="PF00082"/>
    </source>
</evidence>
<keyword evidence="4 6" id="KW-0378">Hydrolase</keyword>
<feature type="domain" description="Peptidase S8/S53" evidence="7">
    <location>
        <begin position="134"/>
        <end position="431"/>
    </location>
</feature>
<dbReference type="GO" id="GO:0004252">
    <property type="term" value="F:serine-type endopeptidase activity"/>
    <property type="evidence" value="ECO:0007669"/>
    <property type="project" value="UniProtKB-UniRule"/>
</dbReference>
<dbReference type="EMBL" id="CP001751">
    <property type="protein sequence ID" value="ADE39595.1"/>
    <property type="molecule type" value="Genomic_DNA"/>
</dbReference>
<gene>
    <name evidence="8" type="ordered locus">SAR116_1352</name>
</gene>
<organism evidence="8 9">
    <name type="scientific">Puniceispirillum marinum (strain IMCC1322)</name>
    <dbReference type="NCBI Taxonomy" id="488538"/>
    <lineage>
        <taxon>Bacteria</taxon>
        <taxon>Pseudomonadati</taxon>
        <taxon>Pseudomonadota</taxon>
        <taxon>Alphaproteobacteria</taxon>
        <taxon>Candidatus Puniceispirillales</taxon>
        <taxon>Candidatus Puniceispirillaceae</taxon>
        <taxon>Candidatus Puniceispirillum</taxon>
    </lineage>
</organism>
<dbReference type="InterPro" id="IPR022398">
    <property type="entry name" value="Peptidase_S8_His-AS"/>
</dbReference>
<keyword evidence="2 6" id="KW-0645">Protease</keyword>
<proteinExistence type="inferred from homology"/>
<dbReference type="eggNOG" id="COG1404">
    <property type="taxonomic scope" value="Bacteria"/>
</dbReference>